<dbReference type="InterPro" id="IPR036678">
    <property type="entry name" value="MutS_con_dom_sf"/>
</dbReference>
<dbReference type="InterPro" id="IPR036187">
    <property type="entry name" value="DNA_mismatch_repair_MutS_sf"/>
</dbReference>
<keyword evidence="3 9" id="KW-0547">Nucleotide-binding</keyword>
<keyword evidence="13" id="KW-1185">Reference proteome</keyword>
<dbReference type="InterPro" id="IPR027417">
    <property type="entry name" value="P-loop_NTPase"/>
</dbReference>
<sequence>MTTTTETETAKTSPMMAQWHACKETAKDALLLFRMGDFYEAFYEDAALLSKELDLALTKRQDIPMAGVPFHSAEGYIDRLIQKGIKIAVAEQMEDPKKTKGLVKREVVRFITPGTVISSSLLSDKCNNFFASVSNSGKNYGLAVLDISTGELIALECASLHELKTELFRFKPKELLAPKKFIQKYQDIMDEIKIAFSPLINPHDDWRFEGGAAKEFLLSHLQVKTLEGYGLQEEGACVSSAGALLAYLQDFLRLPIQHIQTVKTYSLSDHMVLDPSAQRNLELTESMRSVQQKLTLYDVLDNTSTPMGGRLLMHWVKHPLLSIDAIRGRQDAIDNVLQKLSLAEKLRAHLNYVKDLERLMTKVCSGFALPRDIANLKASLYPLAEIKADLMASCHTSPFLFDAAAKIGTHRELHQLIDNSLVDEPPFRIGDSRLFKEGFHKELDELRLIGQDGKKWLADYQESLRASTGIKTIKVGYNRMFGYYIEVSKGQAGNMPPSFTRRQTLVNAERFISEELKAFEDKVLSASDRIEAMEQELFAELRREVSLHKTAVLETAGAIAKVDCILSLALSAKQHGWVKPVVDGSRKLVIVEGKHPVLDAYQKMERFVPNDTFLDDEKNRLMLITGPNMAGKSTYIRQVALIAIMAHIGSFVPAKSAHIGLIDRVFTRIGAHDDLARGQSTFMVEMTETANILNNATDRSLVILDEIGRGTSTYDGIAIAWSAAEWLLTQEGKRAKTLFATHFFELTKMEEVIDGAVNYNVSVLEQRGEVVFTHKILKGSADKSYGIHVAKLAGLPSYAIDRSKEILSHLEETGSKKGIFEPARPKRAPKKVSDLQTMQLTFLNPNGR</sequence>
<evidence type="ECO:0000256" key="9">
    <source>
        <dbReference type="HAMAP-Rule" id="MF_00096"/>
    </source>
</evidence>
<evidence type="ECO:0000256" key="2">
    <source>
        <dbReference type="ARBA" id="ARBA00021982"/>
    </source>
</evidence>
<dbReference type="AlphaFoldDB" id="A0A0H5DQU4"/>
<keyword evidence="4 9" id="KW-0227">DNA damage</keyword>
<gene>
    <name evidence="9 12" type="primary">mutS</name>
    <name evidence="12" type="ORF">ELAC_1135</name>
</gene>
<dbReference type="InterPro" id="IPR007860">
    <property type="entry name" value="DNA_mmatch_repair_MutS_con_dom"/>
</dbReference>
<dbReference type="NCBIfam" id="NF003810">
    <property type="entry name" value="PRK05399.1"/>
    <property type="match status" value="1"/>
</dbReference>
<dbReference type="Gene3D" id="3.30.420.110">
    <property type="entry name" value="MutS, connector domain"/>
    <property type="match status" value="1"/>
</dbReference>
<dbReference type="PIRSF" id="PIRSF037677">
    <property type="entry name" value="DNA_mis_repair_Msh6"/>
    <property type="match status" value="1"/>
</dbReference>
<protein>
    <recommendedName>
        <fullName evidence="2 9">DNA mismatch repair protein MutS</fullName>
    </recommendedName>
</protein>
<evidence type="ECO:0000256" key="10">
    <source>
        <dbReference type="RuleBase" id="RU003756"/>
    </source>
</evidence>
<keyword evidence="6 9" id="KW-0238">DNA-binding</keyword>
<dbReference type="InterPro" id="IPR000432">
    <property type="entry name" value="DNA_mismatch_repair_MutS_C"/>
</dbReference>
<dbReference type="CDD" id="cd03284">
    <property type="entry name" value="ABC_MutS1"/>
    <property type="match status" value="1"/>
</dbReference>
<dbReference type="RefSeq" id="WP_098038334.1">
    <property type="nucleotide sequence ID" value="NZ_CWGJ01000012.1"/>
</dbReference>
<dbReference type="InterPro" id="IPR045076">
    <property type="entry name" value="MutS"/>
</dbReference>
<dbReference type="InterPro" id="IPR007861">
    <property type="entry name" value="DNA_mismatch_repair_MutS_clamp"/>
</dbReference>
<dbReference type="SMART" id="SM00533">
    <property type="entry name" value="MUTSd"/>
    <property type="match status" value="1"/>
</dbReference>
<dbReference type="SUPFAM" id="SSF48334">
    <property type="entry name" value="DNA repair protein MutS, domain III"/>
    <property type="match status" value="1"/>
</dbReference>
<dbReference type="EMBL" id="CWGJ01000012">
    <property type="protein sequence ID" value="CRX38478.1"/>
    <property type="molecule type" value="Genomic_DNA"/>
</dbReference>
<dbReference type="Pfam" id="PF05192">
    <property type="entry name" value="MutS_III"/>
    <property type="match status" value="1"/>
</dbReference>
<evidence type="ECO:0000256" key="5">
    <source>
        <dbReference type="ARBA" id="ARBA00022840"/>
    </source>
</evidence>
<dbReference type="InterPro" id="IPR007696">
    <property type="entry name" value="DNA_mismatch_repair_MutS_core"/>
</dbReference>
<feature type="domain" description="DNA mismatch repair proteins mutS family" evidence="11">
    <location>
        <begin position="700"/>
        <end position="716"/>
    </location>
</feature>
<dbReference type="Pfam" id="PF05190">
    <property type="entry name" value="MutS_IV"/>
    <property type="match status" value="1"/>
</dbReference>
<dbReference type="FunFam" id="3.40.50.300:FF:000870">
    <property type="entry name" value="MutS protein homolog 4"/>
    <property type="match status" value="1"/>
</dbReference>
<dbReference type="PANTHER" id="PTHR11361">
    <property type="entry name" value="DNA MISMATCH REPAIR PROTEIN MUTS FAMILY MEMBER"/>
    <property type="match status" value="1"/>
</dbReference>
<dbReference type="SUPFAM" id="SSF53150">
    <property type="entry name" value="DNA repair protein MutS, domain II"/>
    <property type="match status" value="1"/>
</dbReference>
<dbReference type="HAMAP" id="MF_00096">
    <property type="entry name" value="MutS"/>
    <property type="match status" value="1"/>
</dbReference>
<dbReference type="GO" id="GO:0006298">
    <property type="term" value="P:mismatch repair"/>
    <property type="evidence" value="ECO:0007669"/>
    <property type="project" value="UniProtKB-UniRule"/>
</dbReference>
<dbReference type="GO" id="GO:0003684">
    <property type="term" value="F:damaged DNA binding"/>
    <property type="evidence" value="ECO:0007669"/>
    <property type="project" value="UniProtKB-UniRule"/>
</dbReference>
<feature type="binding site" evidence="9">
    <location>
        <begin position="626"/>
        <end position="633"/>
    </location>
    <ligand>
        <name>ATP</name>
        <dbReference type="ChEBI" id="CHEBI:30616"/>
    </ligand>
</feature>
<dbReference type="Pfam" id="PF01624">
    <property type="entry name" value="MutS_I"/>
    <property type="match status" value="1"/>
</dbReference>
<evidence type="ECO:0000313" key="13">
    <source>
        <dbReference type="Proteomes" id="UP000220251"/>
    </source>
</evidence>
<dbReference type="Proteomes" id="UP000220251">
    <property type="component" value="Unassembled WGS sequence"/>
</dbReference>
<evidence type="ECO:0000259" key="11">
    <source>
        <dbReference type="PROSITE" id="PS00486"/>
    </source>
</evidence>
<dbReference type="Pfam" id="PF00488">
    <property type="entry name" value="MutS_V"/>
    <property type="match status" value="1"/>
</dbReference>
<accession>A0A0H5DQU4</accession>
<dbReference type="FunFam" id="3.40.1170.10:FF:000001">
    <property type="entry name" value="DNA mismatch repair protein MutS"/>
    <property type="match status" value="1"/>
</dbReference>
<proteinExistence type="inferred from homology"/>
<keyword evidence="5 9" id="KW-0067">ATP-binding</keyword>
<dbReference type="PANTHER" id="PTHR11361:SF34">
    <property type="entry name" value="DNA MISMATCH REPAIR PROTEIN MSH1, MITOCHONDRIAL"/>
    <property type="match status" value="1"/>
</dbReference>
<dbReference type="GO" id="GO:0005524">
    <property type="term" value="F:ATP binding"/>
    <property type="evidence" value="ECO:0007669"/>
    <property type="project" value="UniProtKB-UniRule"/>
</dbReference>
<comment type="similarity">
    <text evidence="1 9 10">Belongs to the DNA mismatch repair MutS family.</text>
</comment>
<dbReference type="GO" id="GO:0030983">
    <property type="term" value="F:mismatched DNA binding"/>
    <property type="evidence" value="ECO:0007669"/>
    <property type="project" value="InterPro"/>
</dbReference>
<dbReference type="OrthoDB" id="9802448at2"/>
<dbReference type="SMART" id="SM00534">
    <property type="entry name" value="MUTSac"/>
    <property type="match status" value="1"/>
</dbReference>
<dbReference type="SUPFAM" id="SSF52540">
    <property type="entry name" value="P-loop containing nucleoside triphosphate hydrolases"/>
    <property type="match status" value="1"/>
</dbReference>
<name>A0A0H5DQU4_9BACT</name>
<dbReference type="InterPro" id="IPR007695">
    <property type="entry name" value="DNA_mismatch_repair_MutS-lik_N"/>
</dbReference>
<dbReference type="Gene3D" id="3.40.50.300">
    <property type="entry name" value="P-loop containing nucleotide triphosphate hydrolases"/>
    <property type="match status" value="1"/>
</dbReference>
<organism evidence="12 13">
    <name type="scientific">Estrella lausannensis</name>
    <dbReference type="NCBI Taxonomy" id="483423"/>
    <lineage>
        <taxon>Bacteria</taxon>
        <taxon>Pseudomonadati</taxon>
        <taxon>Chlamydiota</taxon>
        <taxon>Chlamydiia</taxon>
        <taxon>Parachlamydiales</taxon>
        <taxon>Candidatus Criblamydiaceae</taxon>
        <taxon>Estrella</taxon>
    </lineage>
</organism>
<dbReference type="Pfam" id="PF05188">
    <property type="entry name" value="MutS_II"/>
    <property type="match status" value="1"/>
</dbReference>
<dbReference type="GO" id="GO:0005829">
    <property type="term" value="C:cytosol"/>
    <property type="evidence" value="ECO:0007669"/>
    <property type="project" value="TreeGrafter"/>
</dbReference>
<dbReference type="Gene3D" id="3.40.1170.10">
    <property type="entry name" value="DNA repair protein MutS, domain I"/>
    <property type="match status" value="1"/>
</dbReference>
<evidence type="ECO:0000256" key="1">
    <source>
        <dbReference type="ARBA" id="ARBA00006271"/>
    </source>
</evidence>
<keyword evidence="7 9" id="KW-0234">DNA repair</keyword>
<dbReference type="InterPro" id="IPR016151">
    <property type="entry name" value="DNA_mismatch_repair_MutS_N"/>
</dbReference>
<evidence type="ECO:0000313" key="12">
    <source>
        <dbReference type="EMBL" id="CRX38478.1"/>
    </source>
</evidence>
<evidence type="ECO:0000256" key="8">
    <source>
        <dbReference type="ARBA" id="ARBA00024647"/>
    </source>
</evidence>
<dbReference type="InterPro" id="IPR005748">
    <property type="entry name" value="DNA_mismatch_repair_MutS"/>
</dbReference>
<comment type="function">
    <text evidence="8 9">This protein is involved in the repair of mismatches in DNA. It is possible that it carries out the mismatch recognition step. This protein has a weak ATPase activity.</text>
</comment>
<dbReference type="PROSITE" id="PS00486">
    <property type="entry name" value="DNA_MISMATCH_REPAIR_2"/>
    <property type="match status" value="1"/>
</dbReference>
<evidence type="ECO:0000256" key="7">
    <source>
        <dbReference type="ARBA" id="ARBA00023204"/>
    </source>
</evidence>
<dbReference type="NCBIfam" id="TIGR01070">
    <property type="entry name" value="mutS1"/>
    <property type="match status" value="1"/>
</dbReference>
<evidence type="ECO:0000256" key="4">
    <source>
        <dbReference type="ARBA" id="ARBA00022763"/>
    </source>
</evidence>
<dbReference type="InterPro" id="IPR017261">
    <property type="entry name" value="DNA_mismatch_repair_MutS/MSH"/>
</dbReference>
<evidence type="ECO:0000256" key="3">
    <source>
        <dbReference type="ARBA" id="ARBA00022741"/>
    </source>
</evidence>
<evidence type="ECO:0000256" key="6">
    <source>
        <dbReference type="ARBA" id="ARBA00023125"/>
    </source>
</evidence>
<dbReference type="SUPFAM" id="SSF55271">
    <property type="entry name" value="DNA repair protein MutS, domain I"/>
    <property type="match status" value="1"/>
</dbReference>
<dbReference type="Gene3D" id="1.10.1420.10">
    <property type="match status" value="2"/>
</dbReference>
<dbReference type="GO" id="GO:0140664">
    <property type="term" value="F:ATP-dependent DNA damage sensor activity"/>
    <property type="evidence" value="ECO:0007669"/>
    <property type="project" value="InterPro"/>
</dbReference>
<reference evidence="13" key="1">
    <citation type="submission" date="2015-06" db="EMBL/GenBank/DDBJ databases">
        <authorList>
            <person name="Bertelli C."/>
        </authorList>
    </citation>
    <scope>NUCLEOTIDE SEQUENCE [LARGE SCALE GENOMIC DNA]</scope>
    <source>
        <strain evidence="13">CRIB-30</strain>
    </source>
</reference>